<dbReference type="InterPro" id="IPR013057">
    <property type="entry name" value="AA_transpt_TM"/>
</dbReference>
<proteinExistence type="predicted"/>
<dbReference type="Pfam" id="PF01490">
    <property type="entry name" value="Aa_trans"/>
    <property type="match status" value="1"/>
</dbReference>
<dbReference type="OrthoDB" id="655540at2759"/>
<evidence type="ECO:0000313" key="8">
    <source>
        <dbReference type="Proteomes" id="UP000023152"/>
    </source>
</evidence>
<sequence length="137" mass="15162">MILTQPICSFTWRTNLSEIVWNTKQLSTKSHIIITTLYTFFGMVVALLVTDIEVVFGLLGATTYPLCGFVLPAIYFYCIVPAEAHPTRRKLAVLQGALVGIASLGSLIYQIYGMFAPTGDSTKCRNMQSIQSSNLFK</sequence>
<feature type="transmembrane region" description="Helical" evidence="5">
    <location>
        <begin position="55"/>
        <end position="79"/>
    </location>
</feature>
<evidence type="ECO:0000256" key="4">
    <source>
        <dbReference type="ARBA" id="ARBA00023136"/>
    </source>
</evidence>
<dbReference type="EMBL" id="ASPP01020734">
    <property type="protein sequence ID" value="ETO13223.1"/>
    <property type="molecule type" value="Genomic_DNA"/>
</dbReference>
<evidence type="ECO:0000256" key="5">
    <source>
        <dbReference type="SAM" id="Phobius"/>
    </source>
</evidence>
<dbReference type="Proteomes" id="UP000023152">
    <property type="component" value="Unassembled WGS sequence"/>
</dbReference>
<protein>
    <recommendedName>
        <fullName evidence="6">Amino acid transporter transmembrane domain-containing protein</fullName>
    </recommendedName>
</protein>
<comment type="subcellular location">
    <subcellularLocation>
        <location evidence="1">Membrane</location>
    </subcellularLocation>
</comment>
<reference evidence="7 8" key="1">
    <citation type="journal article" date="2013" name="Curr. Biol.">
        <title>The Genome of the Foraminiferan Reticulomyxa filosa.</title>
        <authorList>
            <person name="Glockner G."/>
            <person name="Hulsmann N."/>
            <person name="Schleicher M."/>
            <person name="Noegel A.A."/>
            <person name="Eichinger L."/>
            <person name="Gallinger C."/>
            <person name="Pawlowski J."/>
            <person name="Sierra R."/>
            <person name="Euteneuer U."/>
            <person name="Pillet L."/>
            <person name="Moustafa A."/>
            <person name="Platzer M."/>
            <person name="Groth M."/>
            <person name="Szafranski K."/>
            <person name="Schliwa M."/>
        </authorList>
    </citation>
    <scope>NUCLEOTIDE SEQUENCE [LARGE SCALE GENOMIC DNA]</scope>
</reference>
<feature type="transmembrane region" description="Helical" evidence="5">
    <location>
        <begin position="32"/>
        <end position="49"/>
    </location>
</feature>
<dbReference type="AlphaFoldDB" id="X6MGS9"/>
<comment type="caution">
    <text evidence="7">The sequence shown here is derived from an EMBL/GenBank/DDBJ whole genome shotgun (WGS) entry which is preliminary data.</text>
</comment>
<keyword evidence="2 5" id="KW-0812">Transmembrane</keyword>
<dbReference type="GO" id="GO:0016020">
    <property type="term" value="C:membrane"/>
    <property type="evidence" value="ECO:0007669"/>
    <property type="project" value="UniProtKB-SubCell"/>
</dbReference>
<evidence type="ECO:0000256" key="3">
    <source>
        <dbReference type="ARBA" id="ARBA00022989"/>
    </source>
</evidence>
<accession>X6MGS9</accession>
<name>X6MGS9_RETFI</name>
<organism evidence="7 8">
    <name type="scientific">Reticulomyxa filosa</name>
    <dbReference type="NCBI Taxonomy" id="46433"/>
    <lineage>
        <taxon>Eukaryota</taxon>
        <taxon>Sar</taxon>
        <taxon>Rhizaria</taxon>
        <taxon>Retaria</taxon>
        <taxon>Foraminifera</taxon>
        <taxon>Monothalamids</taxon>
        <taxon>Reticulomyxidae</taxon>
        <taxon>Reticulomyxa</taxon>
    </lineage>
</organism>
<keyword evidence="8" id="KW-1185">Reference proteome</keyword>
<evidence type="ECO:0000256" key="1">
    <source>
        <dbReference type="ARBA" id="ARBA00004370"/>
    </source>
</evidence>
<evidence type="ECO:0000313" key="7">
    <source>
        <dbReference type="EMBL" id="ETO13223.1"/>
    </source>
</evidence>
<feature type="domain" description="Amino acid transporter transmembrane" evidence="6">
    <location>
        <begin position="22"/>
        <end position="115"/>
    </location>
</feature>
<gene>
    <name evidence="7" type="ORF">RFI_24154</name>
</gene>
<keyword evidence="4 5" id="KW-0472">Membrane</keyword>
<keyword evidence="3 5" id="KW-1133">Transmembrane helix</keyword>
<evidence type="ECO:0000256" key="2">
    <source>
        <dbReference type="ARBA" id="ARBA00022692"/>
    </source>
</evidence>
<feature type="transmembrane region" description="Helical" evidence="5">
    <location>
        <begin position="91"/>
        <end position="112"/>
    </location>
</feature>
<evidence type="ECO:0000259" key="6">
    <source>
        <dbReference type="Pfam" id="PF01490"/>
    </source>
</evidence>